<dbReference type="OrthoDB" id="2121828at2759"/>
<dbReference type="InterPro" id="IPR011707">
    <property type="entry name" value="Cu-oxidase-like_N"/>
</dbReference>
<dbReference type="InterPro" id="IPR008972">
    <property type="entry name" value="Cupredoxin"/>
</dbReference>
<dbReference type="CDD" id="cd13857">
    <property type="entry name" value="CuRO_1_Diphenol_Ox"/>
    <property type="match status" value="1"/>
</dbReference>
<dbReference type="GO" id="GO:0016491">
    <property type="term" value="F:oxidoreductase activity"/>
    <property type="evidence" value="ECO:0007669"/>
    <property type="project" value="InterPro"/>
</dbReference>
<proteinExistence type="inferred from homology"/>
<dbReference type="PANTHER" id="PTHR11709">
    <property type="entry name" value="MULTI-COPPER OXIDASE"/>
    <property type="match status" value="1"/>
</dbReference>
<feature type="domain" description="Plastocyanin-like" evidence="7">
    <location>
        <begin position="26"/>
        <end position="131"/>
    </location>
</feature>
<dbReference type="Pfam" id="PF00394">
    <property type="entry name" value="Cu-oxidase"/>
    <property type="match status" value="1"/>
</dbReference>
<accession>A0A9P6AMN6</accession>
<dbReference type="SUPFAM" id="SSF49503">
    <property type="entry name" value="Cupredoxins"/>
    <property type="match status" value="3"/>
</dbReference>
<evidence type="ECO:0000259" key="5">
    <source>
        <dbReference type="Pfam" id="PF00394"/>
    </source>
</evidence>
<protein>
    <submittedName>
        <fullName evidence="8">Multicopper oxidase</fullName>
    </submittedName>
</protein>
<dbReference type="Gene3D" id="2.60.40.420">
    <property type="entry name" value="Cupredoxins - blue copper proteins"/>
    <property type="match status" value="3"/>
</dbReference>
<feature type="non-terminal residue" evidence="8">
    <location>
        <position position="1"/>
    </location>
</feature>
<keyword evidence="3" id="KW-1015">Disulfide bond</keyword>
<evidence type="ECO:0000313" key="8">
    <source>
        <dbReference type="EMBL" id="KAF9508511.1"/>
    </source>
</evidence>
<evidence type="ECO:0000259" key="7">
    <source>
        <dbReference type="Pfam" id="PF07732"/>
    </source>
</evidence>
<organism evidence="8 9">
    <name type="scientific">Hydnum rufescens UP504</name>
    <dbReference type="NCBI Taxonomy" id="1448309"/>
    <lineage>
        <taxon>Eukaryota</taxon>
        <taxon>Fungi</taxon>
        <taxon>Dikarya</taxon>
        <taxon>Basidiomycota</taxon>
        <taxon>Agaricomycotina</taxon>
        <taxon>Agaricomycetes</taxon>
        <taxon>Cantharellales</taxon>
        <taxon>Hydnaceae</taxon>
        <taxon>Hydnum</taxon>
    </lineage>
</organism>
<dbReference type="EMBL" id="MU129057">
    <property type="protein sequence ID" value="KAF9508511.1"/>
    <property type="molecule type" value="Genomic_DNA"/>
</dbReference>
<sequence length="549" mass="60043">LDDNFVVTDKPTTRVYNWRVSYAIGAPDGFPRQMIVVNNQYPGPLIEANQGDTIIVNVKNDLDTGAGIHFHGINQIGTIWSDGTPGITQCPIPSGGSYTYNQQSGTFFWHSHLGNTQADGLMGPLIVHSPNDAYIRGRDYDHERVLFISDWKHLTAATIINTTFNTPFKSGILLGLPDSYLFEGAGVFNCSQAPANATCQQQAPPEIQLQPNKKYRLRVINPGTEAFLTVSLDNHPLNIISADATEVSGPSGVHSVQMSLGERYDFVIDTSEGKNGDAFWLRAQFCPQNYVVVPPGYNGLGLAIIRYVSDGTTPSHQLPTTTDWNDPHVNATSCPGFSSDALVPVVRAQVPETVQSSWVLNSVAGFPVTAQNITIFEFYFNNVTWTNLPYDPMLFAVHKGLSLDESIIAHTVFAGSGAADIIINNRDATVDHPYHLHGKIFNIVARGQGALTADAYAALPPSFFNTSNPLRRDTVFRDPRATYAIIRIPTDEPGVFALHCHMGWHLVHGKMAAVVVQPQAVQDLEIPQAALHVRSAILGLNEYLIIALF</sequence>
<dbReference type="GO" id="GO:0005507">
    <property type="term" value="F:copper ion binding"/>
    <property type="evidence" value="ECO:0007669"/>
    <property type="project" value="InterPro"/>
</dbReference>
<evidence type="ECO:0000259" key="6">
    <source>
        <dbReference type="Pfam" id="PF07731"/>
    </source>
</evidence>
<keyword evidence="9" id="KW-1185">Reference proteome</keyword>
<name>A0A9P6AMN6_9AGAM</name>
<comment type="similarity">
    <text evidence="1">Belongs to the multicopper oxidase family.</text>
</comment>
<gene>
    <name evidence="8" type="ORF">BS47DRAFT_1302800</name>
</gene>
<evidence type="ECO:0000256" key="1">
    <source>
        <dbReference type="ARBA" id="ARBA00010609"/>
    </source>
</evidence>
<keyword evidence="4" id="KW-0325">Glycoprotein</keyword>
<dbReference type="Proteomes" id="UP000886523">
    <property type="component" value="Unassembled WGS sequence"/>
</dbReference>
<dbReference type="Pfam" id="PF07732">
    <property type="entry name" value="Cu-oxidase_3"/>
    <property type="match status" value="1"/>
</dbReference>
<keyword evidence="2" id="KW-0186">Copper</keyword>
<evidence type="ECO:0000313" key="9">
    <source>
        <dbReference type="Proteomes" id="UP000886523"/>
    </source>
</evidence>
<evidence type="ECO:0000256" key="3">
    <source>
        <dbReference type="ARBA" id="ARBA00023157"/>
    </source>
</evidence>
<dbReference type="InterPro" id="IPR001117">
    <property type="entry name" value="Cu-oxidase_2nd"/>
</dbReference>
<dbReference type="InterPro" id="IPR045087">
    <property type="entry name" value="Cu-oxidase_fam"/>
</dbReference>
<comment type="caution">
    <text evidence="8">The sequence shown here is derived from an EMBL/GenBank/DDBJ whole genome shotgun (WGS) entry which is preliminary data.</text>
</comment>
<dbReference type="AlphaFoldDB" id="A0A9P6AMN6"/>
<feature type="domain" description="Plastocyanin-like" evidence="6">
    <location>
        <begin position="419"/>
        <end position="519"/>
    </location>
</feature>
<evidence type="ECO:0000256" key="2">
    <source>
        <dbReference type="ARBA" id="ARBA00023008"/>
    </source>
</evidence>
<dbReference type="Pfam" id="PF07731">
    <property type="entry name" value="Cu-oxidase_2"/>
    <property type="match status" value="1"/>
</dbReference>
<feature type="domain" description="Plastocyanin-like" evidence="5">
    <location>
        <begin position="144"/>
        <end position="308"/>
    </location>
</feature>
<evidence type="ECO:0000256" key="4">
    <source>
        <dbReference type="ARBA" id="ARBA00023180"/>
    </source>
</evidence>
<dbReference type="PANTHER" id="PTHR11709:SF414">
    <property type="entry name" value="ADR239WP"/>
    <property type="match status" value="1"/>
</dbReference>
<reference evidence="8" key="1">
    <citation type="journal article" date="2020" name="Nat. Commun.">
        <title>Large-scale genome sequencing of mycorrhizal fungi provides insights into the early evolution of symbiotic traits.</title>
        <authorList>
            <person name="Miyauchi S."/>
            <person name="Kiss E."/>
            <person name="Kuo A."/>
            <person name="Drula E."/>
            <person name="Kohler A."/>
            <person name="Sanchez-Garcia M."/>
            <person name="Morin E."/>
            <person name="Andreopoulos B."/>
            <person name="Barry K.W."/>
            <person name="Bonito G."/>
            <person name="Buee M."/>
            <person name="Carver A."/>
            <person name="Chen C."/>
            <person name="Cichocki N."/>
            <person name="Clum A."/>
            <person name="Culley D."/>
            <person name="Crous P.W."/>
            <person name="Fauchery L."/>
            <person name="Girlanda M."/>
            <person name="Hayes R.D."/>
            <person name="Keri Z."/>
            <person name="LaButti K."/>
            <person name="Lipzen A."/>
            <person name="Lombard V."/>
            <person name="Magnuson J."/>
            <person name="Maillard F."/>
            <person name="Murat C."/>
            <person name="Nolan M."/>
            <person name="Ohm R.A."/>
            <person name="Pangilinan J."/>
            <person name="Pereira M.F."/>
            <person name="Perotto S."/>
            <person name="Peter M."/>
            <person name="Pfister S."/>
            <person name="Riley R."/>
            <person name="Sitrit Y."/>
            <person name="Stielow J.B."/>
            <person name="Szollosi G."/>
            <person name="Zifcakova L."/>
            <person name="Stursova M."/>
            <person name="Spatafora J.W."/>
            <person name="Tedersoo L."/>
            <person name="Vaario L.M."/>
            <person name="Yamada A."/>
            <person name="Yan M."/>
            <person name="Wang P."/>
            <person name="Xu J."/>
            <person name="Bruns T."/>
            <person name="Baldrian P."/>
            <person name="Vilgalys R."/>
            <person name="Dunand C."/>
            <person name="Henrissat B."/>
            <person name="Grigoriev I.V."/>
            <person name="Hibbett D."/>
            <person name="Nagy L.G."/>
            <person name="Martin F.M."/>
        </authorList>
    </citation>
    <scope>NUCLEOTIDE SEQUENCE</scope>
    <source>
        <strain evidence="8">UP504</strain>
    </source>
</reference>
<dbReference type="InterPro" id="IPR011706">
    <property type="entry name" value="Cu-oxidase_C"/>
</dbReference>